<keyword evidence="4 5" id="KW-0269">Exonuclease</keyword>
<dbReference type="Proteomes" id="UP001333818">
    <property type="component" value="Unassembled WGS sequence"/>
</dbReference>
<comment type="function">
    <text evidence="5">Bidirectionally degrades single-stranded DNA into large acid-insoluble oligonucleotides, which are then degraded further into small acid-soluble oligonucleotides.</text>
</comment>
<comment type="catalytic activity">
    <reaction evidence="5 6">
        <text>Exonucleolytic cleavage in either 5'- to 3'- or 3'- to 5'-direction to yield nucleoside 5'-phosphates.</text>
        <dbReference type="EC" id="3.1.11.6"/>
    </reaction>
</comment>
<evidence type="ECO:0000256" key="6">
    <source>
        <dbReference type="RuleBase" id="RU004355"/>
    </source>
</evidence>
<accession>A0AAW9PVE7</accession>
<dbReference type="AlphaFoldDB" id="A0AAW9PVE7"/>
<dbReference type="PANTHER" id="PTHR30008">
    <property type="entry name" value="EXODEOXYRIBONUCLEASE 7 LARGE SUBUNIT"/>
    <property type="match status" value="1"/>
</dbReference>
<dbReference type="GO" id="GO:0006308">
    <property type="term" value="P:DNA catabolic process"/>
    <property type="evidence" value="ECO:0007669"/>
    <property type="project" value="UniProtKB-UniRule"/>
</dbReference>
<reference evidence="10" key="1">
    <citation type="submission" date="2024-01" db="EMBL/GenBank/DDBJ databases">
        <title>Bank of Algae and Cyanobacteria of the Azores (BACA) strain genomes.</title>
        <authorList>
            <person name="Luz R."/>
            <person name="Cordeiro R."/>
            <person name="Fonseca A."/>
            <person name="Goncalves V."/>
        </authorList>
    </citation>
    <scope>NUCLEOTIDE SEQUENCE</scope>
    <source>
        <strain evidence="10">BACA0141</strain>
    </source>
</reference>
<evidence type="ECO:0000313" key="10">
    <source>
        <dbReference type="EMBL" id="MEE3719454.1"/>
    </source>
</evidence>
<dbReference type="CDD" id="cd04489">
    <property type="entry name" value="ExoVII_LU_OBF"/>
    <property type="match status" value="1"/>
</dbReference>
<keyword evidence="11" id="KW-1185">Reference proteome</keyword>
<dbReference type="InterPro" id="IPR003753">
    <property type="entry name" value="Exonuc_VII_L"/>
</dbReference>
<comment type="similarity">
    <text evidence="5 6">Belongs to the XseA family.</text>
</comment>
<evidence type="ECO:0000259" key="9">
    <source>
        <dbReference type="Pfam" id="PF13742"/>
    </source>
</evidence>
<keyword evidence="2 5" id="KW-0540">Nuclease</keyword>
<dbReference type="Pfam" id="PF02601">
    <property type="entry name" value="Exonuc_VII_L"/>
    <property type="match status" value="1"/>
</dbReference>
<dbReference type="GO" id="GO:0005737">
    <property type="term" value="C:cytoplasm"/>
    <property type="evidence" value="ECO:0007669"/>
    <property type="project" value="UniProtKB-SubCell"/>
</dbReference>
<evidence type="ECO:0000256" key="7">
    <source>
        <dbReference type="SAM" id="Coils"/>
    </source>
</evidence>
<feature type="coiled-coil region" evidence="7">
    <location>
        <begin position="302"/>
        <end position="329"/>
    </location>
</feature>
<evidence type="ECO:0000256" key="5">
    <source>
        <dbReference type="HAMAP-Rule" id="MF_00378"/>
    </source>
</evidence>
<dbReference type="RefSeq" id="WP_330485890.1">
    <property type="nucleotide sequence ID" value="NZ_JAZBJZ010000134.1"/>
</dbReference>
<feature type="domain" description="Exonuclease VII large subunit C-terminal" evidence="8">
    <location>
        <begin position="124"/>
        <end position="341"/>
    </location>
</feature>
<dbReference type="GO" id="GO:0003676">
    <property type="term" value="F:nucleic acid binding"/>
    <property type="evidence" value="ECO:0007669"/>
    <property type="project" value="InterPro"/>
</dbReference>
<evidence type="ECO:0000256" key="2">
    <source>
        <dbReference type="ARBA" id="ARBA00022722"/>
    </source>
</evidence>
<keyword evidence="7" id="KW-0175">Coiled coil</keyword>
<comment type="subcellular location">
    <subcellularLocation>
        <location evidence="5 6">Cytoplasm</location>
    </subcellularLocation>
</comment>
<dbReference type="Pfam" id="PF13742">
    <property type="entry name" value="tRNA_anti_2"/>
    <property type="match status" value="1"/>
</dbReference>
<dbReference type="EC" id="3.1.11.6" evidence="5"/>
<evidence type="ECO:0000259" key="8">
    <source>
        <dbReference type="Pfam" id="PF02601"/>
    </source>
</evidence>
<dbReference type="InterPro" id="IPR025824">
    <property type="entry name" value="OB-fold_nuc-bd_dom"/>
</dbReference>
<comment type="subunit">
    <text evidence="5">Heterooligomer composed of large and small subunits.</text>
</comment>
<keyword evidence="3 5" id="KW-0378">Hydrolase</keyword>
<comment type="caution">
    <text evidence="10">The sequence shown here is derived from an EMBL/GenBank/DDBJ whole genome shotgun (WGS) entry which is preliminary data.</text>
</comment>
<evidence type="ECO:0000256" key="3">
    <source>
        <dbReference type="ARBA" id="ARBA00022801"/>
    </source>
</evidence>
<dbReference type="GO" id="GO:0008855">
    <property type="term" value="F:exodeoxyribonuclease VII activity"/>
    <property type="evidence" value="ECO:0007669"/>
    <property type="project" value="UniProtKB-UniRule"/>
</dbReference>
<proteinExistence type="inferred from homology"/>
<name>A0AAW9PVE7_9CYAN</name>
<protein>
    <recommendedName>
        <fullName evidence="5">Exodeoxyribonuclease 7 large subunit</fullName>
        <ecNumber evidence="5">3.1.11.6</ecNumber>
    </recommendedName>
    <alternativeName>
        <fullName evidence="5">Exodeoxyribonuclease VII large subunit</fullName>
        <shortName evidence="5">Exonuclease VII large subunit</shortName>
    </alternativeName>
</protein>
<dbReference type="PANTHER" id="PTHR30008:SF0">
    <property type="entry name" value="EXODEOXYRIBONUCLEASE 7 LARGE SUBUNIT"/>
    <property type="match status" value="1"/>
</dbReference>
<evidence type="ECO:0000256" key="1">
    <source>
        <dbReference type="ARBA" id="ARBA00022490"/>
    </source>
</evidence>
<dbReference type="GO" id="GO:0009318">
    <property type="term" value="C:exodeoxyribonuclease VII complex"/>
    <property type="evidence" value="ECO:0007669"/>
    <property type="project" value="UniProtKB-UniRule"/>
</dbReference>
<dbReference type="NCBIfam" id="TIGR00237">
    <property type="entry name" value="xseA"/>
    <property type="match status" value="1"/>
</dbReference>
<evidence type="ECO:0000313" key="11">
    <source>
        <dbReference type="Proteomes" id="UP001333818"/>
    </source>
</evidence>
<dbReference type="HAMAP" id="MF_00378">
    <property type="entry name" value="Exonuc_7_L"/>
    <property type="match status" value="1"/>
</dbReference>
<keyword evidence="1 5" id="KW-0963">Cytoplasm</keyword>
<dbReference type="InterPro" id="IPR020579">
    <property type="entry name" value="Exonuc_VII_lsu_C"/>
</dbReference>
<sequence>MSKTIDGAVSVSAITQAIAQLLKEGIGEVRVTGEISGFKTAYSGHRYFALKDDAALIDCVMWSSKPLAFIPTDGMRVVVGGKLTIYPTRGKYQIDCDSMVAAGQGDLYLAFEALKRNLQARGFFNPEIKQPLPLLPLNIGVVTSPTGAAIQDILSTLKRRSPHCHVYVCAATVQGDTAPVEVAAAIRRLNQLDLDVIIVGRGGGSLEDLWAFNSLEVAEAIYASAIPIVSAVGHETDFTIADFVADVRAATPTGAAELVTQCDRAELLQQIAGYQQQLTANVNASLQQYRQKIHILTNSYGFQNITSQIKTYQQQIDETESLMQKAMTRNLRQAKTQLEAIAAHLHSLHPLAPLQRGFALLRHQDRAIAAHESLTNCDRIEIVRHTEIAHAKIERVIPKENSD</sequence>
<dbReference type="EMBL" id="JAZBJZ010000134">
    <property type="protein sequence ID" value="MEE3719454.1"/>
    <property type="molecule type" value="Genomic_DNA"/>
</dbReference>
<feature type="domain" description="OB-fold nucleic acid binding" evidence="9">
    <location>
        <begin position="10"/>
        <end position="99"/>
    </location>
</feature>
<organism evidence="10 11">
    <name type="scientific">Tumidithrix elongata BACA0141</name>
    <dbReference type="NCBI Taxonomy" id="2716417"/>
    <lineage>
        <taxon>Bacteria</taxon>
        <taxon>Bacillati</taxon>
        <taxon>Cyanobacteriota</taxon>
        <taxon>Cyanophyceae</taxon>
        <taxon>Pseudanabaenales</taxon>
        <taxon>Pseudanabaenaceae</taxon>
        <taxon>Tumidithrix</taxon>
        <taxon>Tumidithrix elongata</taxon>
    </lineage>
</organism>
<evidence type="ECO:0000256" key="4">
    <source>
        <dbReference type="ARBA" id="ARBA00022839"/>
    </source>
</evidence>
<gene>
    <name evidence="5 10" type="primary">xseA</name>
    <name evidence="10" type="ORF">V2H45_22170</name>
</gene>